<dbReference type="SUPFAM" id="SSF89550">
    <property type="entry name" value="PHP domain-like"/>
    <property type="match status" value="1"/>
</dbReference>
<dbReference type="PANTHER" id="PTHR42924">
    <property type="entry name" value="EXONUCLEASE"/>
    <property type="match status" value="1"/>
</dbReference>
<dbReference type="SMART" id="SM00481">
    <property type="entry name" value="POLIIIAc"/>
    <property type="match status" value="1"/>
</dbReference>
<keyword evidence="3" id="KW-1185">Reference proteome</keyword>
<proteinExistence type="predicted"/>
<dbReference type="KEGG" id="mik:FOE78_10300"/>
<dbReference type="Proteomes" id="UP000319263">
    <property type="component" value="Chromosome"/>
</dbReference>
<dbReference type="NCBIfam" id="NF038032">
    <property type="entry name" value="CehA_McbA_metalo"/>
    <property type="match status" value="1"/>
</dbReference>
<dbReference type="InterPro" id="IPR016195">
    <property type="entry name" value="Pol/histidinol_Pase-like"/>
</dbReference>
<gene>
    <name evidence="2" type="ORF">FOE78_10300</name>
</gene>
<organism evidence="2 3">
    <name type="scientific">Microlunatus elymi</name>
    <dbReference type="NCBI Taxonomy" id="2596828"/>
    <lineage>
        <taxon>Bacteria</taxon>
        <taxon>Bacillati</taxon>
        <taxon>Actinomycetota</taxon>
        <taxon>Actinomycetes</taxon>
        <taxon>Propionibacteriales</taxon>
        <taxon>Propionibacteriaceae</taxon>
        <taxon>Microlunatus</taxon>
    </lineage>
</organism>
<dbReference type="PANTHER" id="PTHR42924:SF3">
    <property type="entry name" value="POLYMERASE_HISTIDINOL PHOSPHATASE N-TERMINAL DOMAIN-CONTAINING PROTEIN"/>
    <property type="match status" value="1"/>
</dbReference>
<sequence length="487" mass="51278">MRFDGGAPRRTLTQIITGRLQPGAPDWVYLPVVVPDGVSAIAASYSYHRPEVVDGAVGNACDLGVFDPRGIEFGGEGFRGWSGGARTGFMISENSATPGYLPGPVPGGTWHVALAPYTVSSEGLGFTVRVAIGFGSDSTDEVVAAVGTDGEPAVLPRRSAPPPQRIGGRGPGWYRGDSHVHSIYSDGRRTPERVAELARAGGLDFMISTEHNTPAAHPVWGALAGDDLLIITGEEVTTRNGHLLALGIEPGSWVDWRFRAIDDQLGQIADRIHDLGGIAVAAHPYGGCIGCFWKFGYAAVDAVEVWNGPWGIHNECAVATWDNLLVAGDRDRWLPAMGNSDAHADPDVIGLPRTVVQAAELSSSAITEAITAGRSWIAESGDVDLDFIARADGAPAGIGERLPTDRQAVITVSARVSGVPNGRIRLVTDQGELQAVPIDDAGSAEVTWQTTASLSAYVRLEVRHPLPAGVPLPFGPMAAMTNPIFLG</sequence>
<dbReference type="InterPro" id="IPR003141">
    <property type="entry name" value="Pol/His_phosphatase_N"/>
</dbReference>
<dbReference type="AlphaFoldDB" id="A0A516Q5J2"/>
<evidence type="ECO:0000313" key="3">
    <source>
        <dbReference type="Proteomes" id="UP000319263"/>
    </source>
</evidence>
<name>A0A516Q5J2_9ACTN</name>
<dbReference type="EMBL" id="CP041692">
    <property type="protein sequence ID" value="QDP98720.1"/>
    <property type="molecule type" value="Genomic_DNA"/>
</dbReference>
<dbReference type="GO" id="GO:0035312">
    <property type="term" value="F:5'-3' DNA exonuclease activity"/>
    <property type="evidence" value="ECO:0007669"/>
    <property type="project" value="TreeGrafter"/>
</dbReference>
<dbReference type="InterPro" id="IPR052018">
    <property type="entry name" value="PHP_domain"/>
</dbReference>
<feature type="domain" description="Polymerase/histidinol phosphatase N-terminal" evidence="1">
    <location>
        <begin position="176"/>
        <end position="240"/>
    </location>
</feature>
<accession>A0A516Q5J2</accession>
<evidence type="ECO:0000313" key="2">
    <source>
        <dbReference type="EMBL" id="QDP98720.1"/>
    </source>
</evidence>
<dbReference type="CDD" id="cd07432">
    <property type="entry name" value="PHP_HisPPase"/>
    <property type="match status" value="1"/>
</dbReference>
<evidence type="ECO:0000259" key="1">
    <source>
        <dbReference type="SMART" id="SM00481"/>
    </source>
</evidence>
<protein>
    <submittedName>
        <fullName evidence="2">Phosphoesterase</fullName>
    </submittedName>
</protein>
<dbReference type="Gene3D" id="3.20.20.140">
    <property type="entry name" value="Metal-dependent hydrolases"/>
    <property type="match status" value="1"/>
</dbReference>
<dbReference type="OrthoDB" id="9804333at2"/>
<reference evidence="2 3" key="1">
    <citation type="submission" date="2019-07" db="EMBL/GenBank/DDBJ databases">
        <title>Microlunatus dokdonensis sp. nov. isolated from the rhizospheric soil of the wild plant Elymus tsukushiensis.</title>
        <authorList>
            <person name="Ghim S.-Y."/>
            <person name="Hwang Y.-J."/>
            <person name="Son J.-S."/>
            <person name="Shin J.-H."/>
        </authorList>
    </citation>
    <scope>NUCLEOTIDE SEQUENCE [LARGE SCALE GENOMIC DNA]</scope>
    <source>
        <strain evidence="2 3">KUDC0627</strain>
    </source>
</reference>
<dbReference type="GO" id="GO:0004534">
    <property type="term" value="F:5'-3' RNA exonuclease activity"/>
    <property type="evidence" value="ECO:0007669"/>
    <property type="project" value="TreeGrafter"/>
</dbReference>